<dbReference type="OrthoDB" id="9777636at2"/>
<keyword evidence="4" id="KW-0408">Iron</keyword>
<dbReference type="SMART" id="SM00729">
    <property type="entry name" value="Elp3"/>
    <property type="match status" value="1"/>
</dbReference>
<feature type="domain" description="Radical SAM core" evidence="6">
    <location>
        <begin position="18"/>
        <end position="290"/>
    </location>
</feature>
<reference evidence="7 8" key="1">
    <citation type="submission" date="2016-11" db="EMBL/GenBank/DDBJ databases">
        <authorList>
            <person name="Jaros S."/>
            <person name="Januszkiewicz K."/>
            <person name="Wedrychowicz H."/>
        </authorList>
    </citation>
    <scope>NUCLEOTIDE SEQUENCE [LARGE SCALE GENOMIC DNA]</scope>
    <source>
        <strain evidence="7 8">DSM 17477</strain>
    </source>
</reference>
<dbReference type="PANTHER" id="PTHR43409:SF4">
    <property type="entry name" value="RADICAL SAM SUPERFAMILY PROTEIN"/>
    <property type="match status" value="1"/>
</dbReference>
<accession>A0A1M6KTU9</accession>
<keyword evidence="8" id="KW-1185">Reference proteome</keyword>
<sequence length="384" mass="44240">MTKNIEYTGFEVGPIRPPSEAESLLIRVTRNCPWNKCRFCGLYKGKSFSVRPKEHVIKDIDLVKECVDTINDYKESMTDDRDRKMSEFTDKLGESGMWAYQSALMWMRSGMKSVFIQDANSMVIKADDMVEILNYLRAVFPDIERITTYARSHTIARMNEDDLKRIAEAGLNRIHIGMESGCDKVLELVEKGVVKEQHVTAGQKVMRSGIELSEYYMPGLGGLEYLEENAIESADALNQINPDFIRIRTLAVPEKTLLHEDYENGVFKRTTDVDMVRELLIFIRNLEGITSTVKSDHILNLVTEVEGKLPEDKEKMVEALEKFLSFSKEDQMIYRIGRRMGIMNRLFHVENESKRKRIMEVIEKNNINLGNIDAVTDSLIKRFI</sequence>
<dbReference type="GO" id="GO:0046872">
    <property type="term" value="F:metal ion binding"/>
    <property type="evidence" value="ECO:0007669"/>
    <property type="project" value="UniProtKB-KW"/>
</dbReference>
<dbReference type="STRING" id="1121476.SAMN02745751_02983"/>
<dbReference type="InterPro" id="IPR058240">
    <property type="entry name" value="rSAM_sf"/>
</dbReference>
<dbReference type="PROSITE" id="PS51918">
    <property type="entry name" value="RADICAL_SAM"/>
    <property type="match status" value="1"/>
</dbReference>
<proteinExistence type="predicted"/>
<dbReference type="Proteomes" id="UP000184052">
    <property type="component" value="Unassembled WGS sequence"/>
</dbReference>
<evidence type="ECO:0000259" key="6">
    <source>
        <dbReference type="PROSITE" id="PS51918"/>
    </source>
</evidence>
<comment type="cofactor">
    <cofactor evidence="1">
        <name>[4Fe-4S] cluster</name>
        <dbReference type="ChEBI" id="CHEBI:49883"/>
    </cofactor>
</comment>
<evidence type="ECO:0000256" key="5">
    <source>
        <dbReference type="ARBA" id="ARBA00023014"/>
    </source>
</evidence>
<dbReference type="EMBL" id="FQZL01000028">
    <property type="protein sequence ID" value="SHJ62397.1"/>
    <property type="molecule type" value="Genomic_DNA"/>
</dbReference>
<keyword evidence="2" id="KW-0949">S-adenosyl-L-methionine</keyword>
<dbReference type="PANTHER" id="PTHR43409">
    <property type="entry name" value="ANAEROBIC MAGNESIUM-PROTOPORPHYRIN IX MONOMETHYL ESTER CYCLASE-RELATED"/>
    <property type="match status" value="1"/>
</dbReference>
<dbReference type="InterPro" id="IPR007197">
    <property type="entry name" value="rSAM"/>
</dbReference>
<dbReference type="SFLD" id="SFLDG01095">
    <property type="entry name" value="Uncharacterised_Radical_SAM_Su"/>
    <property type="match status" value="1"/>
</dbReference>
<dbReference type="GO" id="GO:0051536">
    <property type="term" value="F:iron-sulfur cluster binding"/>
    <property type="evidence" value="ECO:0007669"/>
    <property type="project" value="UniProtKB-KW"/>
</dbReference>
<dbReference type="InterPro" id="IPR013785">
    <property type="entry name" value="Aldolase_TIM"/>
</dbReference>
<keyword evidence="5" id="KW-0411">Iron-sulfur</keyword>
<name>A0A1M6KTU9_9FIRM</name>
<evidence type="ECO:0000313" key="7">
    <source>
        <dbReference type="EMBL" id="SHJ62397.1"/>
    </source>
</evidence>
<dbReference type="InterPro" id="IPR006638">
    <property type="entry name" value="Elp3/MiaA/NifB-like_rSAM"/>
</dbReference>
<dbReference type="Gene3D" id="3.20.20.70">
    <property type="entry name" value="Aldolase class I"/>
    <property type="match status" value="1"/>
</dbReference>
<dbReference type="AlphaFoldDB" id="A0A1M6KTU9"/>
<evidence type="ECO:0000256" key="2">
    <source>
        <dbReference type="ARBA" id="ARBA00022691"/>
    </source>
</evidence>
<dbReference type="RefSeq" id="WP_073050366.1">
    <property type="nucleotide sequence ID" value="NZ_FQZL01000028.1"/>
</dbReference>
<dbReference type="SUPFAM" id="SSF102114">
    <property type="entry name" value="Radical SAM enzymes"/>
    <property type="match status" value="1"/>
</dbReference>
<gene>
    <name evidence="7" type="ORF">SAMN02745751_02983</name>
</gene>
<organism evidence="7 8">
    <name type="scientific">Dethiosulfatibacter aminovorans DSM 17477</name>
    <dbReference type="NCBI Taxonomy" id="1121476"/>
    <lineage>
        <taxon>Bacteria</taxon>
        <taxon>Bacillati</taxon>
        <taxon>Bacillota</taxon>
        <taxon>Tissierellia</taxon>
        <taxon>Dethiosulfatibacter</taxon>
    </lineage>
</organism>
<protein>
    <submittedName>
        <fullName evidence="7">Radical SAM superfamily protein</fullName>
    </submittedName>
</protein>
<evidence type="ECO:0000256" key="1">
    <source>
        <dbReference type="ARBA" id="ARBA00001966"/>
    </source>
</evidence>
<dbReference type="InterPro" id="IPR051198">
    <property type="entry name" value="BchE-like"/>
</dbReference>
<evidence type="ECO:0000256" key="4">
    <source>
        <dbReference type="ARBA" id="ARBA00023004"/>
    </source>
</evidence>
<dbReference type="SFLD" id="SFLDS00029">
    <property type="entry name" value="Radical_SAM"/>
    <property type="match status" value="1"/>
</dbReference>
<evidence type="ECO:0000313" key="8">
    <source>
        <dbReference type="Proteomes" id="UP000184052"/>
    </source>
</evidence>
<keyword evidence="3" id="KW-0479">Metal-binding</keyword>
<evidence type="ECO:0000256" key="3">
    <source>
        <dbReference type="ARBA" id="ARBA00022723"/>
    </source>
</evidence>
<dbReference type="GO" id="GO:0003824">
    <property type="term" value="F:catalytic activity"/>
    <property type="evidence" value="ECO:0007669"/>
    <property type="project" value="InterPro"/>
</dbReference>